<evidence type="ECO:0000313" key="2">
    <source>
        <dbReference type="EMBL" id="OWJ80393.1"/>
    </source>
</evidence>
<dbReference type="Proteomes" id="UP000196878">
    <property type="component" value="Unassembled WGS sequence"/>
</dbReference>
<dbReference type="InterPro" id="IPR036249">
    <property type="entry name" value="Thioredoxin-like_sf"/>
</dbReference>
<comment type="caution">
    <text evidence="2">The sequence shown here is derived from an EMBL/GenBank/DDBJ whole genome shotgun (WGS) entry which is preliminary data.</text>
</comment>
<evidence type="ECO:0000259" key="1">
    <source>
        <dbReference type="Pfam" id="PF01323"/>
    </source>
</evidence>
<name>A0A212AG48_9RHOB</name>
<dbReference type="Pfam" id="PF01323">
    <property type="entry name" value="DSBA"/>
    <property type="match status" value="1"/>
</dbReference>
<proteinExistence type="predicted"/>
<dbReference type="InterPro" id="IPR001853">
    <property type="entry name" value="DSBA-like_thioredoxin_dom"/>
</dbReference>
<dbReference type="EMBL" id="NIPW01000004">
    <property type="protein sequence ID" value="OWJ80393.1"/>
    <property type="molecule type" value="Genomic_DNA"/>
</dbReference>
<feature type="domain" description="DSBA-like thioredoxin" evidence="1">
    <location>
        <begin position="3"/>
        <end position="203"/>
    </location>
</feature>
<keyword evidence="3" id="KW-1185">Reference proteome</keyword>
<protein>
    <submittedName>
        <fullName evidence="2">Polyketide biosynthesis protein</fullName>
    </submittedName>
</protein>
<organism evidence="2 3">
    <name type="scientific">Haematobacter genomosp. 1</name>
    <dbReference type="NCBI Taxonomy" id="366618"/>
    <lineage>
        <taxon>Bacteria</taxon>
        <taxon>Pseudomonadati</taxon>
        <taxon>Pseudomonadota</taxon>
        <taxon>Alphaproteobacteria</taxon>
        <taxon>Rhodobacterales</taxon>
        <taxon>Paracoccaceae</taxon>
        <taxon>Haematobacter</taxon>
    </lineage>
</organism>
<sequence>MVTLDIISDLVCPWCYIGKTLLDRALESDASQPFTVAWHPYQLNPEIPAGGIPYADFLRLKFGAPERASQVLVKVTEAAKAAGALIDYVAITREPNTLDAHRLIHWAGLEGRQTPVVSALFRAHWREGRDIGSHDVLADIAGETGLDRKMILRLLDSDADREEIRGRIQHARDRGVQGVPTFVIADTHVLTGAQPVEVWADVIKQIKAQLT</sequence>
<reference evidence="2 3" key="1">
    <citation type="submission" date="2016-12" db="EMBL/GenBank/DDBJ databases">
        <title>Comparison of Traditional DNA-DNA Hybridization with In Silico Genomic Analysis.</title>
        <authorList>
            <person name="Nicholson A.C."/>
            <person name="Humrighouse B.W."/>
            <person name="Graziano J."/>
            <person name="Lasker B."/>
            <person name="Whitney A.M."/>
            <person name="Mcquiston J.R."/>
        </authorList>
    </citation>
    <scope>NUCLEOTIDE SEQUENCE [LARGE SCALE GENOMIC DNA]</scope>
    <source>
        <strain evidence="2 3">H2240</strain>
    </source>
</reference>
<dbReference type="PANTHER" id="PTHR13887:SF41">
    <property type="entry name" value="THIOREDOXIN SUPERFAMILY PROTEIN"/>
    <property type="match status" value="1"/>
</dbReference>
<dbReference type="PANTHER" id="PTHR13887">
    <property type="entry name" value="GLUTATHIONE S-TRANSFERASE KAPPA"/>
    <property type="match status" value="1"/>
</dbReference>
<dbReference type="AlphaFoldDB" id="A0A212AG48"/>
<evidence type="ECO:0000313" key="3">
    <source>
        <dbReference type="Proteomes" id="UP000196878"/>
    </source>
</evidence>
<accession>A0A212AG48</accession>
<dbReference type="GO" id="GO:0016491">
    <property type="term" value="F:oxidoreductase activity"/>
    <property type="evidence" value="ECO:0007669"/>
    <property type="project" value="InterPro"/>
</dbReference>
<dbReference type="OrthoDB" id="9799122at2"/>
<gene>
    <name evidence="2" type="ORF">CDV49_00940</name>
</gene>
<dbReference type="RefSeq" id="WP_088213710.1">
    <property type="nucleotide sequence ID" value="NZ_NIPW01000004.1"/>
</dbReference>
<dbReference type="SUPFAM" id="SSF52833">
    <property type="entry name" value="Thioredoxin-like"/>
    <property type="match status" value="1"/>
</dbReference>
<dbReference type="Gene3D" id="3.40.30.10">
    <property type="entry name" value="Glutaredoxin"/>
    <property type="match status" value="1"/>
</dbReference>
<dbReference type="CDD" id="cd03024">
    <property type="entry name" value="DsbA_FrnE"/>
    <property type="match status" value="1"/>
</dbReference>